<organism evidence="1 2">
    <name type="scientific">Marinobacterium nitratireducens</name>
    <dbReference type="NCBI Taxonomy" id="518897"/>
    <lineage>
        <taxon>Bacteria</taxon>
        <taxon>Pseudomonadati</taxon>
        <taxon>Pseudomonadota</taxon>
        <taxon>Gammaproteobacteria</taxon>
        <taxon>Oceanospirillales</taxon>
        <taxon>Oceanospirillaceae</taxon>
        <taxon>Marinobacterium</taxon>
    </lineage>
</organism>
<sequence length="215" mass="24913">MVLLLVLFFLASCSDEYDLDDNPYHIRAMYKMGDYDYILSSESKNSILFKGMINEYVEAQGFSTNRAFEYYSDSNSKNAAVRKFMYCFLYCEGRLESYFYGGADDFGSVGLIYAAYKYEHYGRCNFNGLLEACALLNQYMAAADGGDDWFFQLGVLLFETANETNSGDDVYEIIYYIFKKLNIEGDERPRKFLAKMYRRALWVPKDLNMAKRVLG</sequence>
<dbReference type="AlphaFoldDB" id="A0A917ZK85"/>
<comment type="caution">
    <text evidence="1">The sequence shown here is derived from an EMBL/GenBank/DDBJ whole genome shotgun (WGS) entry which is preliminary data.</text>
</comment>
<accession>A0A917ZK85</accession>
<keyword evidence="2" id="KW-1185">Reference proteome</keyword>
<proteinExistence type="predicted"/>
<reference evidence="1 2" key="1">
    <citation type="journal article" date="2014" name="Int. J. Syst. Evol. Microbiol.">
        <title>Complete genome sequence of Corynebacterium casei LMG S-19264T (=DSM 44701T), isolated from a smear-ripened cheese.</title>
        <authorList>
            <consortium name="US DOE Joint Genome Institute (JGI-PGF)"/>
            <person name="Walter F."/>
            <person name="Albersmeier A."/>
            <person name="Kalinowski J."/>
            <person name="Ruckert C."/>
        </authorList>
    </citation>
    <scope>NUCLEOTIDE SEQUENCE [LARGE SCALE GENOMIC DNA]</scope>
    <source>
        <strain evidence="1 2">CGMCC 1.7286</strain>
    </source>
</reference>
<dbReference type="EMBL" id="BMLT01000008">
    <property type="protein sequence ID" value="GGO85259.1"/>
    <property type="molecule type" value="Genomic_DNA"/>
</dbReference>
<gene>
    <name evidence="1" type="ORF">GCM10011348_33400</name>
</gene>
<dbReference type="Proteomes" id="UP000599578">
    <property type="component" value="Unassembled WGS sequence"/>
</dbReference>
<evidence type="ECO:0000313" key="2">
    <source>
        <dbReference type="Proteomes" id="UP000599578"/>
    </source>
</evidence>
<name>A0A917ZK85_9GAMM</name>
<protein>
    <submittedName>
        <fullName evidence="1">Uncharacterized protein</fullName>
    </submittedName>
</protein>
<evidence type="ECO:0000313" key="1">
    <source>
        <dbReference type="EMBL" id="GGO85259.1"/>
    </source>
</evidence>